<evidence type="ECO:0000256" key="5">
    <source>
        <dbReference type="ARBA" id="ARBA00023136"/>
    </source>
</evidence>
<evidence type="ECO:0000256" key="1">
    <source>
        <dbReference type="ARBA" id="ARBA00004571"/>
    </source>
</evidence>
<evidence type="ECO:0000313" key="9">
    <source>
        <dbReference type="EMBL" id="ACU58471.1"/>
    </source>
</evidence>
<keyword evidence="6 7" id="KW-0998">Cell outer membrane</keyword>
<evidence type="ECO:0000313" key="10">
    <source>
        <dbReference type="Proteomes" id="UP000002215"/>
    </source>
</evidence>
<reference evidence="10" key="1">
    <citation type="submission" date="2009-08" db="EMBL/GenBank/DDBJ databases">
        <title>The complete genome of Chitinophaga pinensis DSM 2588.</title>
        <authorList>
            <consortium name="US DOE Joint Genome Institute (JGI-PGF)"/>
            <person name="Lucas S."/>
            <person name="Copeland A."/>
            <person name="Lapidus A."/>
            <person name="Glavina del Rio T."/>
            <person name="Dalin E."/>
            <person name="Tice H."/>
            <person name="Bruce D."/>
            <person name="Goodwin L."/>
            <person name="Pitluck S."/>
            <person name="Kyrpides N."/>
            <person name="Mavromatis K."/>
            <person name="Ivanova N."/>
            <person name="Mikhailova N."/>
            <person name="Sims D."/>
            <person name="Meinche L."/>
            <person name="Brettin T."/>
            <person name="Detter J.C."/>
            <person name="Han C."/>
            <person name="Larimer F."/>
            <person name="Land M."/>
            <person name="Hauser L."/>
            <person name="Markowitz V."/>
            <person name="Cheng J.-F."/>
            <person name="Hugenholtz P."/>
            <person name="Woyke T."/>
            <person name="Wu D."/>
            <person name="Spring S."/>
            <person name="Klenk H.-P."/>
            <person name="Eisen J.A."/>
        </authorList>
    </citation>
    <scope>NUCLEOTIDE SEQUENCE [LARGE SCALE GENOMIC DNA]</scope>
    <source>
        <strain evidence="10">ATCC 43595 / DSM 2588 / LMG 13176 / NBRC 15968 / NCIMB 11800 / UQM 2034</strain>
    </source>
</reference>
<dbReference type="SUPFAM" id="SSF56935">
    <property type="entry name" value="Porins"/>
    <property type="match status" value="1"/>
</dbReference>
<name>A0A979G0J9_CHIPD</name>
<dbReference type="GO" id="GO:0009279">
    <property type="term" value="C:cell outer membrane"/>
    <property type="evidence" value="ECO:0007669"/>
    <property type="project" value="UniProtKB-SubCell"/>
</dbReference>
<dbReference type="Pfam" id="PF13715">
    <property type="entry name" value="CarbopepD_reg_2"/>
    <property type="match status" value="1"/>
</dbReference>
<evidence type="ECO:0000256" key="7">
    <source>
        <dbReference type="PROSITE-ProRule" id="PRU01360"/>
    </source>
</evidence>
<dbReference type="KEGG" id="cpi:Cpin_0973"/>
<organism evidence="9 10">
    <name type="scientific">Chitinophaga pinensis (strain ATCC 43595 / DSM 2588 / LMG 13176 / NBRC 15968 / NCIMB 11800 / UQM 2034)</name>
    <dbReference type="NCBI Taxonomy" id="485918"/>
    <lineage>
        <taxon>Bacteria</taxon>
        <taxon>Pseudomonadati</taxon>
        <taxon>Bacteroidota</taxon>
        <taxon>Chitinophagia</taxon>
        <taxon>Chitinophagales</taxon>
        <taxon>Chitinophagaceae</taxon>
        <taxon>Chitinophaga</taxon>
    </lineage>
</organism>
<evidence type="ECO:0000256" key="6">
    <source>
        <dbReference type="ARBA" id="ARBA00023237"/>
    </source>
</evidence>
<sequence length="1109" mass="121432">MGILCLLLPCIQAVAQKSTQPGRNVTLTSSRIALGDVFNVIEKQTGVLLFFGDLNTNQTVGVKFVATPVEVALGEMLPPIGLTYEYVKGNKDKIFIKSIMPSKKDTVMMTSISGVVTDEKGEPLPGASVRVKGTNVGTATERNGSFTLRRNSEKDVLQVSFMGFTMAEIPVGGKANVKVRLRQEENSLQVVTAYGTTEKRAVTGAMTIVKGADIQNLPNRSFDKSLMGVVPGLLVTPGTGQPGGGIANFVLRGIATSADPRNGSTVRNPLILIDGIPVSQETTQMSFSYDSYTTSINNPLAQLNPSDIESISVLKDASAIALYGAKASNGVILITSKRGKAGKTRFEFRHQTDISKAISNRQRTLTQDEYLKLLYETYKNTDPIKWTDQAIKSDLFSKFSYRVNGNDTIFYPAADWRKELYNDVAPTISNELSASGGNDNTNFFLNFEYTKQNGVIRGTGYDRKSVRFNFENRPTKWLRLGLNNFLSYNVQNYAGSAGGAGDMDAAAIALMSPLNPIRLDNGDFQLNYAVGGSSQNQVNPAAALAYNTNKNTAYRALTKVSAEVSFLKNFKITSNLGVDFMFSEAKEKVDTRLSDPLTLSIGGKIEEQDVRRANIINTNMLNYNQIFSNIHELNLIVGQEAQIMNQRTMAVAVGNLGSFYYDQISSPGATIMRQSGYVLKETLLSYFAQLNYGFGKKYFLTGTIRKDGSSRFGADKRFGTYWSTGIGWVMTSEDFMSTVSQYLNYLKIRGSIGAAGNAGAINRFTPYDQSSIAKYQNATAVYTSTPGNPDVKWENTLSWDAGVEGSIIKNRVSFTADIYQRNTSNLIYTINLPLSSGFSSMLGNLGKMRNRGVEISLSTDVIKTKQFTWNINANWSTNRNTLVKADVPLAATVVGPTANKEGESFNSFYAIKWAGVNPSSGNSQWLDSVGKPNEDPNAAKRVIIGQTQPKAFGSITCRFNWKAFDLSSMFYYQYGYLIYDDSRFVNDGYSPYSNQGVNALDRWQNPGDIASNPKRLLSNALGGATIYSSRFLFSGDYIRLQNVVVGYTCPESITQKLRISGARIFVQGSNLALWSSSPALDPATVNVAGFSSTSYPMQRSISVGLNAKF</sequence>
<gene>
    <name evidence="9" type="ordered locus">Cpin_0973</name>
</gene>
<keyword evidence="4 7" id="KW-0812">Transmembrane</keyword>
<dbReference type="NCBIfam" id="TIGR04057">
    <property type="entry name" value="SusC_RagA_signa"/>
    <property type="match status" value="1"/>
</dbReference>
<dbReference type="InterPro" id="IPR008969">
    <property type="entry name" value="CarboxyPept-like_regulatory"/>
</dbReference>
<dbReference type="InterPro" id="IPR023996">
    <property type="entry name" value="TonB-dep_OMP_SusC/RagA"/>
</dbReference>
<keyword evidence="5 7" id="KW-0472">Membrane</keyword>
<dbReference type="Gene3D" id="2.170.130.10">
    <property type="entry name" value="TonB-dependent receptor, plug domain"/>
    <property type="match status" value="1"/>
</dbReference>
<accession>A0A979G0J9</accession>
<dbReference type="Gene3D" id="2.40.170.20">
    <property type="entry name" value="TonB-dependent receptor, beta-barrel domain"/>
    <property type="match status" value="1"/>
</dbReference>
<evidence type="ECO:0000256" key="3">
    <source>
        <dbReference type="ARBA" id="ARBA00022452"/>
    </source>
</evidence>
<dbReference type="InterPro" id="IPR023997">
    <property type="entry name" value="TonB-dep_OMP_SusC/RagA_CS"/>
</dbReference>
<evidence type="ECO:0000256" key="4">
    <source>
        <dbReference type="ARBA" id="ARBA00022692"/>
    </source>
</evidence>
<dbReference type="InterPro" id="IPR037066">
    <property type="entry name" value="Plug_dom_sf"/>
</dbReference>
<dbReference type="EMBL" id="CP001699">
    <property type="protein sequence ID" value="ACU58471.1"/>
    <property type="molecule type" value="Genomic_DNA"/>
</dbReference>
<dbReference type="Pfam" id="PF07715">
    <property type="entry name" value="Plug"/>
    <property type="match status" value="1"/>
</dbReference>
<dbReference type="InterPro" id="IPR036942">
    <property type="entry name" value="Beta-barrel_TonB_sf"/>
</dbReference>
<keyword evidence="3 7" id="KW-1134">Transmembrane beta strand</keyword>
<feature type="domain" description="TonB-dependent receptor plug" evidence="8">
    <location>
        <begin position="199"/>
        <end position="331"/>
    </location>
</feature>
<reference evidence="9 10" key="2">
    <citation type="journal article" date="2010" name="Stand. Genomic Sci.">
        <title>Complete genome sequence of Chitinophaga pinensis type strain (UQM 2034).</title>
        <authorList>
            <person name="Glavina Del Rio T."/>
            <person name="Abt B."/>
            <person name="Spring S."/>
            <person name="Lapidus A."/>
            <person name="Nolan M."/>
            <person name="Tice H."/>
            <person name="Copeland A."/>
            <person name="Cheng J.F."/>
            <person name="Chen F."/>
            <person name="Bruce D."/>
            <person name="Goodwin L."/>
            <person name="Pitluck S."/>
            <person name="Ivanova N."/>
            <person name="Mavromatis K."/>
            <person name="Mikhailova N."/>
            <person name="Pati A."/>
            <person name="Chen A."/>
            <person name="Palaniappan K."/>
            <person name="Land M."/>
            <person name="Hauser L."/>
            <person name="Chang Y.J."/>
            <person name="Jeffries C.D."/>
            <person name="Chain P."/>
            <person name="Saunders E."/>
            <person name="Detter J.C."/>
            <person name="Brettin T."/>
            <person name="Rohde M."/>
            <person name="Goker M."/>
            <person name="Bristow J."/>
            <person name="Eisen J.A."/>
            <person name="Markowitz V."/>
            <person name="Hugenholtz P."/>
            <person name="Kyrpides N.C."/>
            <person name="Klenk H.P."/>
            <person name="Lucas S."/>
        </authorList>
    </citation>
    <scope>NUCLEOTIDE SEQUENCE [LARGE SCALE GENOMIC DNA]</scope>
    <source>
        <strain evidence="10">ATCC 43595 / DSM 2588 / LMG 13176 / NBRC 15968 / NCIMB 11800 / UQM 2034</strain>
    </source>
</reference>
<keyword evidence="9" id="KW-0675">Receptor</keyword>
<dbReference type="Gene3D" id="2.60.40.1120">
    <property type="entry name" value="Carboxypeptidase-like, regulatory domain"/>
    <property type="match status" value="1"/>
</dbReference>
<dbReference type="InterPro" id="IPR012910">
    <property type="entry name" value="Plug_dom"/>
</dbReference>
<dbReference type="PROSITE" id="PS52016">
    <property type="entry name" value="TONB_DEPENDENT_REC_3"/>
    <property type="match status" value="1"/>
</dbReference>
<dbReference type="AlphaFoldDB" id="A0A979G0J9"/>
<dbReference type="NCBIfam" id="TIGR04056">
    <property type="entry name" value="OMP_RagA_SusC"/>
    <property type="match status" value="1"/>
</dbReference>
<comment type="subcellular location">
    <subcellularLocation>
        <location evidence="1 7">Cell outer membrane</location>
        <topology evidence="1 7">Multi-pass membrane protein</topology>
    </subcellularLocation>
</comment>
<evidence type="ECO:0000256" key="2">
    <source>
        <dbReference type="ARBA" id="ARBA00022448"/>
    </source>
</evidence>
<dbReference type="Proteomes" id="UP000002215">
    <property type="component" value="Chromosome"/>
</dbReference>
<protein>
    <submittedName>
        <fullName evidence="9">TonB-dependent receptor plug</fullName>
    </submittedName>
</protein>
<dbReference type="SUPFAM" id="SSF49464">
    <property type="entry name" value="Carboxypeptidase regulatory domain-like"/>
    <property type="match status" value="1"/>
</dbReference>
<comment type="similarity">
    <text evidence="7">Belongs to the TonB-dependent receptor family.</text>
</comment>
<proteinExistence type="inferred from homology"/>
<keyword evidence="2 7" id="KW-0813">Transport</keyword>
<dbReference type="InterPro" id="IPR039426">
    <property type="entry name" value="TonB-dep_rcpt-like"/>
</dbReference>
<evidence type="ECO:0000259" key="8">
    <source>
        <dbReference type="Pfam" id="PF07715"/>
    </source>
</evidence>